<comment type="similarity">
    <text evidence="1">Belongs to the short-chain dehydrogenases/reductases (SDR) family.</text>
</comment>
<dbReference type="FunFam" id="3.40.50.720:FF:000084">
    <property type="entry name" value="Short-chain dehydrogenase reductase"/>
    <property type="match status" value="1"/>
</dbReference>
<dbReference type="PRINTS" id="PR00080">
    <property type="entry name" value="SDRFAMILY"/>
</dbReference>
<evidence type="ECO:0000256" key="2">
    <source>
        <dbReference type="ARBA" id="ARBA00022857"/>
    </source>
</evidence>
<dbReference type="PRINTS" id="PR00081">
    <property type="entry name" value="GDHRDH"/>
</dbReference>
<proteinExistence type="inferred from homology"/>
<keyword evidence="2" id="KW-0521">NADP</keyword>
<keyword evidence="3" id="KW-0560">Oxidoreductase</keyword>
<dbReference type="Gene3D" id="3.40.50.720">
    <property type="entry name" value="NAD(P)-binding Rossmann-like Domain"/>
    <property type="match status" value="1"/>
</dbReference>
<evidence type="ECO:0000313" key="10">
    <source>
        <dbReference type="EMBL" id="CAB4937979.1"/>
    </source>
</evidence>
<dbReference type="EMBL" id="CAFBLD010000005">
    <property type="protein sequence ID" value="CAB4867514.1"/>
    <property type="molecule type" value="Genomic_DNA"/>
</dbReference>
<gene>
    <name evidence="5" type="ORF">UFOPK2510_00322</name>
    <name evidence="6" type="ORF">UFOPK2718_00207</name>
    <name evidence="7" type="ORF">UFOPK2936_00512</name>
    <name evidence="8" type="ORF">UFOPK3174_00366</name>
    <name evidence="9" type="ORF">UFOPK3328_00856</name>
    <name evidence="10" type="ORF">UFOPK3779_00317</name>
    <name evidence="11" type="ORF">UFOPK3913_01215</name>
    <name evidence="4" type="ORF">UFOPK4107_00158</name>
</gene>
<dbReference type="Pfam" id="PF00106">
    <property type="entry name" value="adh_short"/>
    <property type="match status" value="1"/>
</dbReference>
<evidence type="ECO:0000313" key="9">
    <source>
        <dbReference type="EMBL" id="CAB4867514.1"/>
    </source>
</evidence>
<accession>A0A6J6ZPF6</accession>
<sequence>MTVKDFELAGKRALVTGGGDGLGVQMTQALVDAGAKVYICGRRDEVLQRTVKQIKASDGVDVTAIIADVTKPEDIDKLKNEIGELDILVNNAGVSHRAHWRDVKSEDWRYIMTINVESPFWLFQKFAPGMIDRGWGRVINIASIYGLVAGDESKYPGFGLDIVSYFASKHGLIGLTKFLAAQVATTGVTVNNVCPGMFNSPVNESVLTKEVISALNGGTPMNRMGADGELRTAILYLASKNSGFVTGQNIVVDGGWTIW</sequence>
<protein>
    <submittedName>
        <fullName evidence="8">Unannotated protein</fullName>
    </submittedName>
</protein>
<evidence type="ECO:0000313" key="6">
    <source>
        <dbReference type="EMBL" id="CAB4717323.1"/>
    </source>
</evidence>
<dbReference type="EMBL" id="CAEZZW010000002">
    <property type="protein sequence ID" value="CAB4776037.1"/>
    <property type="molecule type" value="Genomic_DNA"/>
</dbReference>
<evidence type="ECO:0000313" key="4">
    <source>
        <dbReference type="EMBL" id="CAB4330723.1"/>
    </source>
</evidence>
<evidence type="ECO:0000313" key="8">
    <source>
        <dbReference type="EMBL" id="CAB4823352.1"/>
    </source>
</evidence>
<dbReference type="EMBL" id="CAEZYM010000002">
    <property type="protein sequence ID" value="CAB4717323.1"/>
    <property type="molecule type" value="Genomic_DNA"/>
</dbReference>
<reference evidence="8" key="1">
    <citation type="submission" date="2020-05" db="EMBL/GenBank/DDBJ databases">
        <authorList>
            <person name="Chiriac C."/>
            <person name="Salcher M."/>
            <person name="Ghai R."/>
            <person name="Kavagutti S V."/>
        </authorList>
    </citation>
    <scope>NUCLEOTIDE SEQUENCE</scope>
</reference>
<dbReference type="GO" id="GO:0016491">
    <property type="term" value="F:oxidoreductase activity"/>
    <property type="evidence" value="ECO:0007669"/>
    <property type="project" value="UniProtKB-KW"/>
</dbReference>
<dbReference type="EMBL" id="CAFBNH010000002">
    <property type="protein sequence ID" value="CAB4937979.1"/>
    <property type="molecule type" value="Genomic_DNA"/>
</dbReference>
<dbReference type="InterPro" id="IPR036291">
    <property type="entry name" value="NAD(P)-bd_dom_sf"/>
</dbReference>
<evidence type="ECO:0000313" key="5">
    <source>
        <dbReference type="EMBL" id="CAB4686342.1"/>
    </source>
</evidence>
<evidence type="ECO:0000313" key="7">
    <source>
        <dbReference type="EMBL" id="CAB4776037.1"/>
    </source>
</evidence>
<dbReference type="EMBL" id="CAFABH010000004">
    <property type="protein sequence ID" value="CAB4823352.1"/>
    <property type="molecule type" value="Genomic_DNA"/>
</dbReference>
<dbReference type="EMBL" id="CAEZXO010000002">
    <property type="protein sequence ID" value="CAB4686342.1"/>
    <property type="molecule type" value="Genomic_DNA"/>
</dbReference>
<dbReference type="PANTHER" id="PTHR43618">
    <property type="entry name" value="7-ALPHA-HYDROXYSTEROID DEHYDROGENASE"/>
    <property type="match status" value="1"/>
</dbReference>
<dbReference type="InterPro" id="IPR052178">
    <property type="entry name" value="Sec_Metab_Biosynth_SDR"/>
</dbReference>
<dbReference type="EMBL" id="CAFBOC010000014">
    <property type="protein sequence ID" value="CAB4982316.1"/>
    <property type="molecule type" value="Genomic_DNA"/>
</dbReference>
<name>A0A6J6ZPF6_9ZZZZ</name>
<evidence type="ECO:0000256" key="1">
    <source>
        <dbReference type="ARBA" id="ARBA00006484"/>
    </source>
</evidence>
<organism evidence="8">
    <name type="scientific">freshwater metagenome</name>
    <dbReference type="NCBI Taxonomy" id="449393"/>
    <lineage>
        <taxon>unclassified sequences</taxon>
        <taxon>metagenomes</taxon>
        <taxon>ecological metagenomes</taxon>
    </lineage>
</organism>
<dbReference type="InterPro" id="IPR002347">
    <property type="entry name" value="SDR_fam"/>
</dbReference>
<dbReference type="SUPFAM" id="SSF51735">
    <property type="entry name" value="NAD(P)-binding Rossmann-fold domains"/>
    <property type="match status" value="1"/>
</dbReference>
<evidence type="ECO:0000313" key="11">
    <source>
        <dbReference type="EMBL" id="CAB4982316.1"/>
    </source>
</evidence>
<evidence type="ECO:0000256" key="3">
    <source>
        <dbReference type="ARBA" id="ARBA00023002"/>
    </source>
</evidence>
<dbReference type="PANTHER" id="PTHR43618:SF4">
    <property type="entry name" value="SHORT CHAIN DEHYDROGENASE_REDUCTASE FAMILY (AFU_ORTHOLOGUE AFUA_7G04540)"/>
    <property type="match status" value="1"/>
</dbReference>
<dbReference type="AlphaFoldDB" id="A0A6J6ZPF6"/>
<dbReference type="EMBL" id="CAESAE010000001">
    <property type="protein sequence ID" value="CAB4330723.1"/>
    <property type="molecule type" value="Genomic_DNA"/>
</dbReference>
<dbReference type="CDD" id="cd05233">
    <property type="entry name" value="SDR_c"/>
    <property type="match status" value="1"/>
</dbReference>